<evidence type="ECO:0000313" key="2">
    <source>
        <dbReference type="EMBL" id="MFC6169776.1"/>
    </source>
</evidence>
<evidence type="ECO:0000313" key="3">
    <source>
        <dbReference type="Proteomes" id="UP001596289"/>
    </source>
</evidence>
<proteinExistence type="predicted"/>
<name>A0ABW1RCD9_9LACO</name>
<sequence length="138" mass="14823">MSNVTFSVSKSGYTMTVLVQQIGPDLLLTIIGGDHPHIGTVTTFSATTPLTTVRFPSHDGRVHKDDVLAQTLAQQLKAQVSGSCTITAGVHVDQISQQQIKAAAGMAQNLGQQVSAWLVRHPVTKAAPQYYSDQEQPR</sequence>
<accession>A0ABW1RCD9</accession>
<dbReference type="EMBL" id="JBHSSL010000025">
    <property type="protein sequence ID" value="MFC6169776.1"/>
    <property type="molecule type" value="Genomic_DNA"/>
</dbReference>
<dbReference type="InterPro" id="IPR048844">
    <property type="entry name" value="LpdD_chaperone-like"/>
</dbReference>
<evidence type="ECO:0000259" key="1">
    <source>
        <dbReference type="Pfam" id="PF21758"/>
    </source>
</evidence>
<organism evidence="2 3">
    <name type="scientific">Loigolactobacillus jiayinensis</name>
    <dbReference type="NCBI Taxonomy" id="2486016"/>
    <lineage>
        <taxon>Bacteria</taxon>
        <taxon>Bacillati</taxon>
        <taxon>Bacillota</taxon>
        <taxon>Bacilli</taxon>
        <taxon>Lactobacillales</taxon>
        <taxon>Lactobacillaceae</taxon>
        <taxon>Loigolactobacillus</taxon>
    </lineage>
</organism>
<dbReference type="RefSeq" id="WP_125551128.1">
    <property type="nucleotide sequence ID" value="NZ_JBHSSL010000025.1"/>
</dbReference>
<gene>
    <name evidence="2" type="ORF">ACFQGP_04185</name>
</gene>
<keyword evidence="3" id="KW-1185">Reference proteome</keyword>
<reference evidence="3" key="1">
    <citation type="journal article" date="2019" name="Int. J. Syst. Evol. Microbiol.">
        <title>The Global Catalogue of Microorganisms (GCM) 10K type strain sequencing project: providing services to taxonomists for standard genome sequencing and annotation.</title>
        <authorList>
            <consortium name="The Broad Institute Genomics Platform"/>
            <consortium name="The Broad Institute Genome Sequencing Center for Infectious Disease"/>
            <person name="Wu L."/>
            <person name="Ma J."/>
        </authorList>
    </citation>
    <scope>NUCLEOTIDE SEQUENCE [LARGE SCALE GENOMIC DNA]</scope>
    <source>
        <strain evidence="3">CCM 8904</strain>
    </source>
</reference>
<dbReference type="Proteomes" id="UP001596289">
    <property type="component" value="Unassembled WGS sequence"/>
</dbReference>
<protein>
    <submittedName>
        <fullName evidence="2">Amino acid decarboxylase</fullName>
    </submittedName>
</protein>
<dbReference type="Pfam" id="PF21758">
    <property type="entry name" value="PAC_bac"/>
    <property type="match status" value="1"/>
</dbReference>
<feature type="domain" description="Prenylated flavin chaperone LpdD-like" evidence="1">
    <location>
        <begin position="10"/>
        <end position="118"/>
    </location>
</feature>
<comment type="caution">
    <text evidence="2">The sequence shown here is derived from an EMBL/GenBank/DDBJ whole genome shotgun (WGS) entry which is preliminary data.</text>
</comment>